<dbReference type="NCBIfam" id="NF001965">
    <property type="entry name" value="PRK00742.1"/>
    <property type="match status" value="1"/>
</dbReference>
<organism evidence="9 10">
    <name type="scientific">Sphingomonas baiyangensis</name>
    <dbReference type="NCBI Taxonomy" id="2572576"/>
    <lineage>
        <taxon>Bacteria</taxon>
        <taxon>Pseudomonadati</taxon>
        <taxon>Pseudomonadota</taxon>
        <taxon>Alphaproteobacteria</taxon>
        <taxon>Sphingomonadales</taxon>
        <taxon>Sphingomonadaceae</taxon>
        <taxon>Sphingomonas</taxon>
    </lineage>
</organism>
<dbReference type="SMART" id="SM00448">
    <property type="entry name" value="REC"/>
    <property type="match status" value="1"/>
</dbReference>
<feature type="active site" evidence="5">
    <location>
        <position position="177"/>
    </location>
</feature>
<gene>
    <name evidence="9" type="primary">cheB</name>
    <name evidence="9" type="ORF">FBR43_09085</name>
</gene>
<dbReference type="PANTHER" id="PTHR42872:SF3">
    <property type="entry name" value="PROTEIN-GLUTAMATE METHYLESTERASE_PROTEIN-GLUTAMINE GLUTAMINASE 1"/>
    <property type="match status" value="1"/>
</dbReference>
<dbReference type="GO" id="GO:0000156">
    <property type="term" value="F:phosphorelay response regulator activity"/>
    <property type="evidence" value="ECO:0007669"/>
    <property type="project" value="InterPro"/>
</dbReference>
<dbReference type="InterPro" id="IPR035909">
    <property type="entry name" value="CheB_C"/>
</dbReference>
<accession>A0A4U1L235</accession>
<evidence type="ECO:0000259" key="8">
    <source>
        <dbReference type="PROSITE" id="PS50122"/>
    </source>
</evidence>
<keyword evidence="10" id="KW-1185">Reference proteome</keyword>
<dbReference type="PROSITE" id="PS50122">
    <property type="entry name" value="CHEB"/>
    <property type="match status" value="1"/>
</dbReference>
<evidence type="ECO:0000313" key="10">
    <source>
        <dbReference type="Proteomes" id="UP000309138"/>
    </source>
</evidence>
<dbReference type="AlphaFoldDB" id="A0A4U1L235"/>
<dbReference type="EC" id="3.1.1.61" evidence="3"/>
<dbReference type="CDD" id="cd17541">
    <property type="entry name" value="REC_CheB-like"/>
    <property type="match status" value="1"/>
</dbReference>
<proteinExistence type="predicted"/>
<dbReference type="Pfam" id="PF01339">
    <property type="entry name" value="CheB_methylest"/>
    <property type="match status" value="1"/>
</dbReference>
<comment type="caution">
    <text evidence="9">The sequence shown here is derived from an EMBL/GenBank/DDBJ whole genome shotgun (WGS) entry which is preliminary data.</text>
</comment>
<dbReference type="GO" id="GO:0032259">
    <property type="term" value="P:methylation"/>
    <property type="evidence" value="ECO:0007669"/>
    <property type="project" value="UniProtKB-KW"/>
</dbReference>
<dbReference type="SUPFAM" id="SSF52738">
    <property type="entry name" value="Methylesterase CheB, C-terminal domain"/>
    <property type="match status" value="1"/>
</dbReference>
<dbReference type="Gene3D" id="3.40.50.180">
    <property type="entry name" value="Methylesterase CheB, C-terminal domain"/>
    <property type="match status" value="1"/>
</dbReference>
<dbReference type="PIRSF" id="PIRSF000876">
    <property type="entry name" value="RR_chemtxs_CheB"/>
    <property type="match status" value="1"/>
</dbReference>
<dbReference type="PANTHER" id="PTHR42872">
    <property type="entry name" value="PROTEIN-GLUTAMATE METHYLESTERASE/PROTEIN-GLUTAMINE GLUTAMINASE"/>
    <property type="match status" value="1"/>
</dbReference>
<dbReference type="CDD" id="cd16432">
    <property type="entry name" value="CheB_Rec"/>
    <property type="match status" value="1"/>
</dbReference>
<evidence type="ECO:0000256" key="2">
    <source>
        <dbReference type="ARBA" id="ARBA00022801"/>
    </source>
</evidence>
<feature type="domain" description="Response regulatory" evidence="7">
    <location>
        <begin position="18"/>
        <end position="136"/>
    </location>
</feature>
<dbReference type="InterPro" id="IPR011006">
    <property type="entry name" value="CheY-like_superfamily"/>
</dbReference>
<dbReference type="EMBL" id="SWKR01000002">
    <property type="protein sequence ID" value="TKD50899.1"/>
    <property type="molecule type" value="Genomic_DNA"/>
</dbReference>
<evidence type="ECO:0000259" key="7">
    <source>
        <dbReference type="PROSITE" id="PS50110"/>
    </source>
</evidence>
<evidence type="ECO:0000256" key="6">
    <source>
        <dbReference type="PROSITE-ProRule" id="PRU00169"/>
    </source>
</evidence>
<feature type="active site" evidence="5">
    <location>
        <position position="204"/>
    </location>
</feature>
<dbReference type="GO" id="GO:0006935">
    <property type="term" value="P:chemotaxis"/>
    <property type="evidence" value="ECO:0007669"/>
    <property type="project" value="UniProtKB-UniRule"/>
</dbReference>
<dbReference type="OrthoDB" id="9793421at2"/>
<dbReference type="GO" id="GO:0005737">
    <property type="term" value="C:cytoplasm"/>
    <property type="evidence" value="ECO:0007669"/>
    <property type="project" value="InterPro"/>
</dbReference>
<feature type="modified residue" description="4-aspartylphosphate" evidence="6">
    <location>
        <position position="69"/>
    </location>
</feature>
<evidence type="ECO:0000256" key="5">
    <source>
        <dbReference type="PROSITE-ProRule" id="PRU00050"/>
    </source>
</evidence>
<dbReference type="Gene3D" id="3.40.50.2300">
    <property type="match status" value="1"/>
</dbReference>
<dbReference type="InterPro" id="IPR008248">
    <property type="entry name" value="CheB-like"/>
</dbReference>
<evidence type="ECO:0000256" key="1">
    <source>
        <dbReference type="ARBA" id="ARBA00022500"/>
    </source>
</evidence>
<keyword evidence="1 5" id="KW-0145">Chemotaxis</keyword>
<evidence type="ECO:0000256" key="3">
    <source>
        <dbReference type="ARBA" id="ARBA00039140"/>
    </source>
</evidence>
<dbReference type="PROSITE" id="PS50110">
    <property type="entry name" value="RESPONSE_REGULATORY"/>
    <property type="match status" value="1"/>
</dbReference>
<evidence type="ECO:0000256" key="4">
    <source>
        <dbReference type="ARBA" id="ARBA00048267"/>
    </source>
</evidence>
<name>A0A4U1L235_9SPHN</name>
<feature type="domain" description="CheB-type methylesterase" evidence="8">
    <location>
        <begin position="165"/>
        <end position="351"/>
    </location>
</feature>
<dbReference type="InterPro" id="IPR000673">
    <property type="entry name" value="Sig_transdc_resp-reg_Me-estase"/>
</dbReference>
<protein>
    <recommendedName>
        <fullName evidence="3">protein-glutamate methylesterase</fullName>
        <ecNumber evidence="3">3.1.1.61</ecNumber>
    </recommendedName>
</protein>
<dbReference type="InterPro" id="IPR001789">
    <property type="entry name" value="Sig_transdc_resp-reg_receiver"/>
</dbReference>
<evidence type="ECO:0000313" key="9">
    <source>
        <dbReference type="EMBL" id="TKD50899.1"/>
    </source>
</evidence>
<dbReference type="Proteomes" id="UP000309138">
    <property type="component" value="Unassembled WGS sequence"/>
</dbReference>
<keyword evidence="6" id="KW-0597">Phosphoprotein</keyword>
<keyword evidence="2 5" id="KW-0378">Hydrolase</keyword>
<dbReference type="Pfam" id="PF00072">
    <property type="entry name" value="Response_reg"/>
    <property type="match status" value="1"/>
</dbReference>
<dbReference type="GO" id="GO:0008168">
    <property type="term" value="F:methyltransferase activity"/>
    <property type="evidence" value="ECO:0007669"/>
    <property type="project" value="UniProtKB-KW"/>
</dbReference>
<reference evidence="9 10" key="1">
    <citation type="submission" date="2019-04" db="EMBL/GenBank/DDBJ databases">
        <authorList>
            <person name="Yang Y."/>
            <person name="Wei D."/>
        </authorList>
    </citation>
    <scope>NUCLEOTIDE SEQUENCE [LARGE SCALE GENOMIC DNA]</scope>
    <source>
        <strain evidence="9 10">L-1-4w-11</strain>
    </source>
</reference>
<dbReference type="GO" id="GO:0008984">
    <property type="term" value="F:protein-glutamate methylesterase activity"/>
    <property type="evidence" value="ECO:0007669"/>
    <property type="project" value="UniProtKB-EC"/>
</dbReference>
<dbReference type="RefSeq" id="WP_136942845.1">
    <property type="nucleotide sequence ID" value="NZ_SWKR01000002.1"/>
</dbReference>
<sequence>MSAADFLHAATVEADERRVLIVDDSAVARAVLTRVIDSSPGFRTAGVAADADRALAFLAVERVDIILLDLEMPGVDGLAALPDLLAAGRGARILVVSSSCEDGAAATVQALALGACDTLVKPGIGNFAGRFVTVLRERLARLSDDRSPGQAPASVPLMRTAGSWEGSDPDIVAIGASTGGIHALSLLLRELPPHFDAPILITQHLPGSFMPYFAAQIAMIAGRPCHVGDDRMRIRRGNVYVAPGAAHLRCVAMADGAALRLSDERVASGCRPSADPMFASAAAVWNTRALCVVLSGMGRDGCEGARQAVADGATIVVQDEASSVVWGMPGAVAAAGLASAILPPDQIGRRIGARQGRR</sequence>
<dbReference type="SUPFAM" id="SSF52172">
    <property type="entry name" value="CheY-like"/>
    <property type="match status" value="1"/>
</dbReference>
<feature type="active site" evidence="5">
    <location>
        <position position="300"/>
    </location>
</feature>
<keyword evidence="9" id="KW-0808">Transferase</keyword>
<comment type="catalytic activity">
    <reaction evidence="4">
        <text>[protein]-L-glutamate 5-O-methyl ester + H2O = L-glutamyl-[protein] + methanol + H(+)</text>
        <dbReference type="Rhea" id="RHEA:23236"/>
        <dbReference type="Rhea" id="RHEA-COMP:10208"/>
        <dbReference type="Rhea" id="RHEA-COMP:10311"/>
        <dbReference type="ChEBI" id="CHEBI:15377"/>
        <dbReference type="ChEBI" id="CHEBI:15378"/>
        <dbReference type="ChEBI" id="CHEBI:17790"/>
        <dbReference type="ChEBI" id="CHEBI:29973"/>
        <dbReference type="ChEBI" id="CHEBI:82795"/>
        <dbReference type="EC" id="3.1.1.61"/>
    </reaction>
</comment>
<keyword evidence="9" id="KW-0489">Methyltransferase</keyword>